<dbReference type="Gene3D" id="3.60.21.10">
    <property type="match status" value="1"/>
</dbReference>
<evidence type="ECO:0000259" key="2">
    <source>
        <dbReference type="Pfam" id="PF00149"/>
    </source>
</evidence>
<dbReference type="OrthoDB" id="185653at2"/>
<feature type="chain" id="PRO_5020431129" evidence="1">
    <location>
        <begin position="32"/>
        <end position="453"/>
    </location>
</feature>
<feature type="domain" description="Calcineurin-like phosphoesterase" evidence="2">
    <location>
        <begin position="38"/>
        <end position="237"/>
    </location>
</feature>
<dbReference type="RefSeq" id="WP_132313741.1">
    <property type="nucleotide sequence ID" value="NZ_SMAR01000034.1"/>
</dbReference>
<evidence type="ECO:0000313" key="4">
    <source>
        <dbReference type="Proteomes" id="UP000295097"/>
    </source>
</evidence>
<comment type="caution">
    <text evidence="3">The sequence shown here is derived from an EMBL/GenBank/DDBJ whole genome shotgun (WGS) entry which is preliminary data.</text>
</comment>
<dbReference type="PANTHER" id="PTHR11575">
    <property type="entry name" value="5'-NUCLEOTIDASE-RELATED"/>
    <property type="match status" value="1"/>
</dbReference>
<protein>
    <submittedName>
        <fullName evidence="3">2',3'-cyclic-nucleotide 2'-phosphodiesterase (5'-nucleotidase family)</fullName>
    </submittedName>
</protein>
<dbReference type="InterPro" id="IPR006311">
    <property type="entry name" value="TAT_signal"/>
</dbReference>
<dbReference type="AlphaFoldDB" id="A0A4R3NQ55"/>
<dbReference type="InterPro" id="IPR029052">
    <property type="entry name" value="Metallo-depent_PP-like"/>
</dbReference>
<dbReference type="PROSITE" id="PS51318">
    <property type="entry name" value="TAT"/>
    <property type="match status" value="1"/>
</dbReference>
<dbReference type="InterPro" id="IPR036907">
    <property type="entry name" value="5'-Nucleotdase_C_sf"/>
</dbReference>
<dbReference type="Pfam" id="PF00149">
    <property type="entry name" value="Metallophos"/>
    <property type="match status" value="1"/>
</dbReference>
<dbReference type="EMBL" id="SMAR01000034">
    <property type="protein sequence ID" value="TCT33115.1"/>
    <property type="molecule type" value="Genomic_DNA"/>
</dbReference>
<organism evidence="3 4">
    <name type="scientific">Martelella mediterranea</name>
    <dbReference type="NCBI Taxonomy" id="293089"/>
    <lineage>
        <taxon>Bacteria</taxon>
        <taxon>Pseudomonadati</taxon>
        <taxon>Pseudomonadota</taxon>
        <taxon>Alphaproteobacteria</taxon>
        <taxon>Hyphomicrobiales</taxon>
        <taxon>Aurantimonadaceae</taxon>
        <taxon>Martelella</taxon>
    </lineage>
</organism>
<dbReference type="SUPFAM" id="SSF55816">
    <property type="entry name" value="5'-nucleotidase (syn. UDP-sugar hydrolase), C-terminal domain"/>
    <property type="match status" value="1"/>
</dbReference>
<evidence type="ECO:0000256" key="1">
    <source>
        <dbReference type="SAM" id="SignalP"/>
    </source>
</evidence>
<dbReference type="GO" id="GO:0016787">
    <property type="term" value="F:hydrolase activity"/>
    <property type="evidence" value="ECO:0007669"/>
    <property type="project" value="InterPro"/>
</dbReference>
<dbReference type="PANTHER" id="PTHR11575:SF24">
    <property type="entry name" value="5'-NUCLEOTIDASE"/>
    <property type="match status" value="1"/>
</dbReference>
<evidence type="ECO:0000313" key="3">
    <source>
        <dbReference type="EMBL" id="TCT33115.1"/>
    </source>
</evidence>
<keyword evidence="4" id="KW-1185">Reference proteome</keyword>
<keyword evidence="1" id="KW-0732">Signal</keyword>
<dbReference type="Proteomes" id="UP000295097">
    <property type="component" value="Unassembled WGS sequence"/>
</dbReference>
<name>A0A4R3NQ55_9HYPH</name>
<gene>
    <name evidence="3" type="ORF">EDC90_103437</name>
</gene>
<proteinExistence type="predicted"/>
<feature type="signal peptide" evidence="1">
    <location>
        <begin position="1"/>
        <end position="31"/>
    </location>
</feature>
<dbReference type="InterPro" id="IPR004843">
    <property type="entry name" value="Calcineurin-like_PHP"/>
</dbReference>
<reference evidence="3 4" key="1">
    <citation type="submission" date="2019-03" db="EMBL/GenBank/DDBJ databases">
        <title>Freshwater and sediment microbial communities from various areas in North America, analyzing microbe dynamics in response to fracking.</title>
        <authorList>
            <person name="Lamendella R."/>
        </authorList>
    </citation>
    <scope>NUCLEOTIDE SEQUENCE [LARGE SCALE GENOMIC DNA]</scope>
    <source>
        <strain evidence="3 4">175.2</strain>
    </source>
</reference>
<dbReference type="GO" id="GO:0009166">
    <property type="term" value="P:nucleotide catabolic process"/>
    <property type="evidence" value="ECO:0007669"/>
    <property type="project" value="InterPro"/>
</dbReference>
<sequence length="453" mass="48417">MTDFYVRRRSMLKLMASAAALPLLGVQAAHAGQTTGINIIVMADLHSAYDRTGQLLAAVEDQIAASTRPSIIVINGDLFEKGNVVADRSNGKIDWAFLEALTEEAPVVLNIGNHEPDFDNDLANFVSRAEDLGVTVLTNITDSRTNALYAPATATLDIGGQPVTFAAIAVDNLFTYPKATREQLAIPEPVKWAKENLGQQLQAGHINIVLSHAGVVPDKAILPMLPDGTLMIGGHDHLNIEHEEGMTRYLHTGCWSTACTVATIAGPGESARFSRIDITPTARSSERLNALIADVIARHLSAEDTETVGHTSAAMTNDEVGLLVAAALAKAAGGDIGFIGHTTFGAGLPEGPVSRHAFDSSVRFDGGLKKAEVDAETLKTILPRCNQFGAFPFKDRTGDYLYANPQAGRKETYTLVCNGWSAVNAKSYFGRDDLTFTDVPDLQVKPVALDAIK</sequence>
<dbReference type="InterPro" id="IPR006179">
    <property type="entry name" value="5_nucleotidase/apyrase"/>
</dbReference>
<dbReference type="SUPFAM" id="SSF56300">
    <property type="entry name" value="Metallo-dependent phosphatases"/>
    <property type="match status" value="1"/>
</dbReference>
<accession>A0A4R3NQ55</accession>